<dbReference type="InterPro" id="IPR007472">
    <property type="entry name" value="N-end_Aminoacyl_Trfase_C"/>
</dbReference>
<dbReference type="OrthoDB" id="74183at2759"/>
<dbReference type="PANTHER" id="PTHR21367:SF1">
    <property type="entry name" value="ARGINYL-TRNA--PROTEIN TRANSFERASE 1"/>
    <property type="match status" value="1"/>
</dbReference>
<feature type="domain" description="N-end aminoacyl transferase N-terminal" evidence="6">
    <location>
        <begin position="25"/>
        <end position="100"/>
    </location>
</feature>
<feature type="domain" description="N-end rule aminoacyl transferase C-terminal" evidence="7">
    <location>
        <begin position="172"/>
        <end position="307"/>
    </location>
</feature>
<accession>A0A0A1TA04</accession>
<dbReference type="Pfam" id="PF04377">
    <property type="entry name" value="ATE_C"/>
    <property type="match status" value="1"/>
</dbReference>
<dbReference type="Pfam" id="PF04376">
    <property type="entry name" value="ATE_N"/>
    <property type="match status" value="1"/>
</dbReference>
<organism evidence="8 9">
    <name type="scientific">[Torrubiella] hemipterigena</name>
    <dbReference type="NCBI Taxonomy" id="1531966"/>
    <lineage>
        <taxon>Eukaryota</taxon>
        <taxon>Fungi</taxon>
        <taxon>Dikarya</taxon>
        <taxon>Ascomycota</taxon>
        <taxon>Pezizomycotina</taxon>
        <taxon>Sordariomycetes</taxon>
        <taxon>Hypocreomycetidae</taxon>
        <taxon>Hypocreales</taxon>
        <taxon>Clavicipitaceae</taxon>
        <taxon>Clavicipitaceae incertae sedis</taxon>
        <taxon>'Torrubiella' clade</taxon>
    </lineage>
</organism>
<reference evidence="8 9" key="1">
    <citation type="journal article" date="2015" name="Genome Announc.">
        <title>Draft Genome Sequence and Gene Annotation of the Entomopathogenic Fungus Verticillium hemipterigenum.</title>
        <authorList>
            <person name="Horn F."/>
            <person name="Habel A."/>
            <person name="Scharf D.H."/>
            <person name="Dworschak J."/>
            <person name="Brakhage A.A."/>
            <person name="Guthke R."/>
            <person name="Hertweck C."/>
            <person name="Linde J."/>
        </authorList>
    </citation>
    <scope>NUCLEOTIDE SEQUENCE [LARGE SCALE GENOMIC DNA]</scope>
</reference>
<keyword evidence="3" id="KW-0808">Transferase</keyword>
<dbReference type="InterPro" id="IPR030700">
    <property type="entry name" value="N-end_Aminoacyl_Trfase"/>
</dbReference>
<dbReference type="EMBL" id="CDHN01000006">
    <property type="protein sequence ID" value="CEJ93921.1"/>
    <property type="molecule type" value="Genomic_DNA"/>
</dbReference>
<evidence type="ECO:0000256" key="5">
    <source>
        <dbReference type="SAM" id="MobiDB-lite"/>
    </source>
</evidence>
<proteinExistence type="inferred from homology"/>
<dbReference type="EC" id="2.3.2.8" evidence="2"/>
<evidence type="ECO:0000256" key="4">
    <source>
        <dbReference type="ARBA" id="ARBA00023315"/>
    </source>
</evidence>
<dbReference type="InterPro" id="IPR007471">
    <property type="entry name" value="N-end_Aminoacyl_Trfase_N"/>
</dbReference>
<protein>
    <recommendedName>
        <fullName evidence="2">arginyltransferase</fullName>
        <ecNumber evidence="2">2.3.2.8</ecNumber>
    </recommendedName>
</protein>
<name>A0A0A1TA04_9HYPO</name>
<dbReference type="HOGENOM" id="CLU_020349_0_1_1"/>
<evidence type="ECO:0000256" key="2">
    <source>
        <dbReference type="ARBA" id="ARBA00012025"/>
    </source>
</evidence>
<sequence length="456" mass="51836">MTALGQVPIDDQHEFVMFNGYASSSSCGYCKGRSTRTSERFNYYSHATSISPEFYQKLINRCWRRSGTLIYRPNQRSMCCPHYTIRTDTKTFAIKKDQRQVINKFNKFILGEQFITEEARLNPRSKAEAKKRDNEFVLTERIHEAERDRLKTASTPAHTLVVTLEKDHFTEEKFEVYNNYQMVVHKDEPDSRTKDGFKQFLCNSPIRRGTVVDDDGRKRKVGSFHQCYRIDGKLVAIGVLDLLPDCVSSVYFLYHESIHKHAPGKLAALRELAFAEEEGYRWWYPGYYIHDCPKMKYKADYQPLGMLDPVSLKWNALDSTTLKLLDKKSFVSLSLESQSTPPADEDDDLIAPSAPPIAKPSETTTGGASDSDSDFASQSLFESNMPGITSLEEFADIDLDHIAVRLRRAPRLFQLCDLVDWESSDVSDGTSLKSLVAEMVAAMGPDCIDDICLDLA</sequence>
<evidence type="ECO:0000259" key="6">
    <source>
        <dbReference type="Pfam" id="PF04376"/>
    </source>
</evidence>
<dbReference type="GO" id="GO:0005737">
    <property type="term" value="C:cytoplasm"/>
    <property type="evidence" value="ECO:0007669"/>
    <property type="project" value="TreeGrafter"/>
</dbReference>
<evidence type="ECO:0000313" key="8">
    <source>
        <dbReference type="EMBL" id="CEJ93921.1"/>
    </source>
</evidence>
<dbReference type="SUPFAM" id="SSF55729">
    <property type="entry name" value="Acyl-CoA N-acyltransferases (Nat)"/>
    <property type="match status" value="1"/>
</dbReference>
<evidence type="ECO:0000313" key="9">
    <source>
        <dbReference type="Proteomes" id="UP000039046"/>
    </source>
</evidence>
<dbReference type="InterPro" id="IPR016181">
    <property type="entry name" value="Acyl_CoA_acyltransferase"/>
</dbReference>
<evidence type="ECO:0000259" key="7">
    <source>
        <dbReference type="Pfam" id="PF04377"/>
    </source>
</evidence>
<feature type="compositionally biased region" description="Low complexity" evidence="5">
    <location>
        <begin position="359"/>
        <end position="376"/>
    </location>
</feature>
<gene>
    <name evidence="8" type="ORF">VHEMI09481</name>
</gene>
<evidence type="ECO:0000256" key="3">
    <source>
        <dbReference type="ARBA" id="ARBA00022679"/>
    </source>
</evidence>
<dbReference type="STRING" id="1531966.A0A0A1TA04"/>
<keyword evidence="9" id="KW-1185">Reference proteome</keyword>
<dbReference type="GO" id="GO:0004057">
    <property type="term" value="F:arginyl-tRNA--protein transferase activity"/>
    <property type="evidence" value="ECO:0007669"/>
    <property type="project" value="UniProtKB-EC"/>
</dbReference>
<comment type="similarity">
    <text evidence="1">Belongs to the R-transferase family.</text>
</comment>
<dbReference type="Proteomes" id="UP000039046">
    <property type="component" value="Unassembled WGS sequence"/>
</dbReference>
<evidence type="ECO:0000256" key="1">
    <source>
        <dbReference type="ARBA" id="ARBA00009991"/>
    </source>
</evidence>
<dbReference type="AlphaFoldDB" id="A0A0A1TA04"/>
<dbReference type="PANTHER" id="PTHR21367">
    <property type="entry name" value="ARGININE-TRNA-PROTEIN TRANSFERASE 1"/>
    <property type="match status" value="1"/>
</dbReference>
<feature type="region of interest" description="Disordered" evidence="5">
    <location>
        <begin position="336"/>
        <end position="376"/>
    </location>
</feature>
<keyword evidence="4" id="KW-0012">Acyltransferase</keyword>